<sequence length="189" mass="19668">MSPALALSAAVGPSRSATRREAPRGATEALLPTTAGPAWQAAAPPTNLKGRNSPAKPAPYLILPRAPPFPASPPSPRSLPAAASRPPCARRARATLPTRAAARLASPCPALRSPRLEEACCRGPSLPQCPARQLPPLRPPPAAPRRFAAGCPEEAPPTSAAWRGFLSLGLRSFDSSSFPLLSSCRAQIR</sequence>
<reference evidence="3" key="3">
    <citation type="journal article" date="2018" name="Plant J.">
        <title>The Sorghum bicolor reference genome: improved assembly, gene annotations, a transcriptome atlas, and signatures of genome organization.</title>
        <authorList>
            <person name="McCormick R.F."/>
            <person name="Truong S.K."/>
            <person name="Sreedasyam A."/>
            <person name="Jenkins J."/>
            <person name="Shu S."/>
            <person name="Sims D."/>
            <person name="Kennedy M."/>
            <person name="Amirebrahimi M."/>
            <person name="Weers B.D."/>
            <person name="McKinley B."/>
            <person name="Mattison A."/>
            <person name="Morishige D.T."/>
            <person name="Grimwood J."/>
            <person name="Schmutz J."/>
            <person name="Mullet J.E."/>
        </authorList>
    </citation>
    <scope>NUCLEOTIDE SEQUENCE [LARGE SCALE GENOMIC DNA]</scope>
    <source>
        <strain evidence="3">cv. BTx623</strain>
    </source>
</reference>
<protein>
    <submittedName>
        <fullName evidence="2">Uncharacterized protein</fullName>
    </submittedName>
</protein>
<gene>
    <name evidence="2" type="ORF">SORBI_3002G018901</name>
</gene>
<keyword evidence="3" id="KW-1185">Reference proteome</keyword>
<dbReference type="EMBL" id="CM000761">
    <property type="protein sequence ID" value="OQU88368.1"/>
    <property type="molecule type" value="Genomic_DNA"/>
</dbReference>
<evidence type="ECO:0000313" key="3">
    <source>
        <dbReference type="Proteomes" id="UP000000768"/>
    </source>
</evidence>
<dbReference type="OMA" id="EEACCRG"/>
<name>A0A1W0W1V3_SORBI</name>
<dbReference type="InParanoid" id="A0A1W0W1V3"/>
<feature type="compositionally biased region" description="Pro residues" evidence="1">
    <location>
        <begin position="65"/>
        <end position="77"/>
    </location>
</feature>
<dbReference type="EMBL" id="CM000761">
    <property type="protein sequence ID" value="OQU88367.1"/>
    <property type="molecule type" value="Genomic_DNA"/>
</dbReference>
<reference evidence="2" key="2">
    <citation type="submission" date="2017-02" db="EMBL/GenBank/DDBJ databases">
        <title>WGS assembly of Sorghum bicolor.</title>
        <authorList>
            <person name="Paterson A."/>
            <person name="Mullet J."/>
            <person name="Bowers J."/>
            <person name="Bruggmann R."/>
            <person name="Dubchak I."/>
            <person name="Grimwood J."/>
            <person name="Gundlach H."/>
            <person name="Haberer G."/>
            <person name="Hellsten U."/>
            <person name="Mitros T."/>
            <person name="Poliakov A."/>
            <person name="Schmutz J."/>
            <person name="Spannagl M."/>
            <person name="Tang H."/>
            <person name="Wang X."/>
            <person name="Wicker T."/>
            <person name="Bharti A."/>
            <person name="Chapman J."/>
            <person name="Feltus F."/>
            <person name="Gowik U."/>
            <person name="Grigoriev I."/>
            <person name="Lyons E."/>
            <person name="Maher C."/>
            <person name="Martis M."/>
            <person name="Narechania A."/>
            <person name="Otillar R."/>
            <person name="Penning B."/>
            <person name="Salamov A."/>
            <person name="Wang Y."/>
            <person name="Zhang L."/>
            <person name="Carpita N."/>
            <person name="Freeling M."/>
            <person name="Gingle A."/>
            <person name="Hash C."/>
            <person name="Keller B."/>
            <person name="Klein P."/>
            <person name="Kresovich S."/>
            <person name="Mccann M."/>
            <person name="Ming R."/>
            <person name="Peterson D."/>
            <person name="Rahman M."/>
            <person name="Ware D."/>
            <person name="Westhoff P."/>
            <person name="Mayer K."/>
            <person name="Messing J."/>
            <person name="Sims D."/>
            <person name="Jenkins J."/>
            <person name="Shu S."/>
            <person name="Rokhsar D."/>
        </authorList>
    </citation>
    <scope>NUCLEOTIDE SEQUENCE</scope>
</reference>
<evidence type="ECO:0000313" key="2">
    <source>
        <dbReference type="EMBL" id="OQU88367.1"/>
    </source>
</evidence>
<accession>A0A1W0W1V3</accession>
<dbReference type="EMBL" id="CM000761">
    <property type="protein sequence ID" value="OQU88366.1"/>
    <property type="molecule type" value="Genomic_DNA"/>
</dbReference>
<feature type="compositionally biased region" description="Low complexity" evidence="1">
    <location>
        <begin position="78"/>
        <end position="87"/>
    </location>
</feature>
<dbReference type="Gramene" id="OQU88366">
    <property type="protein sequence ID" value="OQU88366"/>
    <property type="gene ID" value="SORBI_3002G018901"/>
</dbReference>
<proteinExistence type="predicted"/>
<dbReference type="Gramene" id="OQU88367">
    <property type="protein sequence ID" value="OQU88367"/>
    <property type="gene ID" value="SORBI_3002G018901"/>
</dbReference>
<dbReference type="AlphaFoldDB" id="A0A1W0W1V3"/>
<dbReference type="Proteomes" id="UP000000768">
    <property type="component" value="Chromosome 2"/>
</dbReference>
<organism evidence="2 3">
    <name type="scientific">Sorghum bicolor</name>
    <name type="common">Sorghum</name>
    <name type="synonym">Sorghum vulgare</name>
    <dbReference type="NCBI Taxonomy" id="4558"/>
    <lineage>
        <taxon>Eukaryota</taxon>
        <taxon>Viridiplantae</taxon>
        <taxon>Streptophyta</taxon>
        <taxon>Embryophyta</taxon>
        <taxon>Tracheophyta</taxon>
        <taxon>Spermatophyta</taxon>
        <taxon>Magnoliopsida</taxon>
        <taxon>Liliopsida</taxon>
        <taxon>Poales</taxon>
        <taxon>Poaceae</taxon>
        <taxon>PACMAD clade</taxon>
        <taxon>Panicoideae</taxon>
        <taxon>Andropogonodae</taxon>
        <taxon>Andropogoneae</taxon>
        <taxon>Sorghinae</taxon>
        <taxon>Sorghum</taxon>
    </lineage>
</organism>
<evidence type="ECO:0000256" key="1">
    <source>
        <dbReference type="SAM" id="MobiDB-lite"/>
    </source>
</evidence>
<dbReference type="Gramene" id="OQU88368">
    <property type="protein sequence ID" value="OQU88368"/>
    <property type="gene ID" value="SORBI_3002G018901"/>
</dbReference>
<feature type="region of interest" description="Disordered" evidence="1">
    <location>
        <begin position="1"/>
        <end position="89"/>
    </location>
</feature>
<reference evidence="2 3" key="1">
    <citation type="journal article" date="2009" name="Nature">
        <title>The Sorghum bicolor genome and the diversification of grasses.</title>
        <authorList>
            <person name="Paterson A.H."/>
            <person name="Bowers J.E."/>
            <person name="Bruggmann R."/>
            <person name="Dubchak I."/>
            <person name="Grimwood J."/>
            <person name="Gundlach H."/>
            <person name="Haberer G."/>
            <person name="Hellsten U."/>
            <person name="Mitros T."/>
            <person name="Poliakov A."/>
            <person name="Schmutz J."/>
            <person name="Spannagl M."/>
            <person name="Tang H."/>
            <person name="Wang X."/>
            <person name="Wicker T."/>
            <person name="Bharti A.K."/>
            <person name="Chapman J."/>
            <person name="Feltus F.A."/>
            <person name="Gowik U."/>
            <person name="Grigoriev I.V."/>
            <person name="Lyons E."/>
            <person name="Maher C.A."/>
            <person name="Martis M."/>
            <person name="Narechania A."/>
            <person name="Otillar R.P."/>
            <person name="Penning B.W."/>
            <person name="Salamov A.A."/>
            <person name="Wang Y."/>
            <person name="Zhang L."/>
            <person name="Carpita N.C."/>
            <person name="Freeling M."/>
            <person name="Gingle A.R."/>
            <person name="Hash C.T."/>
            <person name="Keller B."/>
            <person name="Klein P."/>
            <person name="Kresovich S."/>
            <person name="McCann M.C."/>
            <person name="Ming R."/>
            <person name="Peterson D.G."/>
            <person name="Mehboob-ur-Rahman"/>
            <person name="Ware D."/>
            <person name="Westhoff P."/>
            <person name="Mayer K.F."/>
            <person name="Messing J."/>
            <person name="Rokhsar D.S."/>
        </authorList>
    </citation>
    <scope>NUCLEOTIDE SEQUENCE [LARGE SCALE GENOMIC DNA]</scope>
    <source>
        <strain evidence="3">cv. BTx623</strain>
    </source>
</reference>